<feature type="compositionally biased region" description="Polar residues" evidence="1">
    <location>
        <begin position="32"/>
        <end position="45"/>
    </location>
</feature>
<evidence type="ECO:0000313" key="2">
    <source>
        <dbReference type="EMBL" id="TDG47008.1"/>
    </source>
</evidence>
<feature type="compositionally biased region" description="Basic and acidic residues" evidence="1">
    <location>
        <begin position="73"/>
        <end position="91"/>
    </location>
</feature>
<dbReference type="OMA" id="QHNPIQS"/>
<protein>
    <submittedName>
        <fullName evidence="2">Uncharacterized protein</fullName>
    </submittedName>
</protein>
<feature type="compositionally biased region" description="Low complexity" evidence="1">
    <location>
        <begin position="53"/>
        <end position="72"/>
    </location>
</feature>
<keyword evidence="3" id="KW-1185">Reference proteome</keyword>
<evidence type="ECO:0000256" key="1">
    <source>
        <dbReference type="SAM" id="MobiDB-lite"/>
    </source>
</evidence>
<dbReference type="Proteomes" id="UP000295192">
    <property type="component" value="Unassembled WGS sequence"/>
</dbReference>
<reference evidence="2 3" key="1">
    <citation type="journal article" date="2019" name="J. Hered.">
        <title>An Improved Genome Assembly for Drosophila navojoa, the Basal Species in the mojavensis Cluster.</title>
        <authorList>
            <person name="Vanderlinde T."/>
            <person name="Dupim E.G."/>
            <person name="Nazario-Yepiz N.O."/>
            <person name="Carvalho A.B."/>
        </authorList>
    </citation>
    <scope>NUCLEOTIDE SEQUENCE [LARGE SCALE GENOMIC DNA]</scope>
    <source>
        <strain evidence="2">Navoj_Jal97</strain>
        <tissue evidence="2">Whole organism</tissue>
    </source>
</reference>
<proteinExistence type="predicted"/>
<gene>
    <name evidence="2" type="ORF">AWZ03_006589</name>
</gene>
<accession>A0A484BE56</accession>
<dbReference type="EMBL" id="LSRL02000050">
    <property type="protein sequence ID" value="TDG47008.1"/>
    <property type="molecule type" value="Genomic_DNA"/>
</dbReference>
<comment type="caution">
    <text evidence="2">The sequence shown here is derived from an EMBL/GenBank/DDBJ whole genome shotgun (WGS) entry which is preliminary data.</text>
</comment>
<name>A0A484BE56_DRONA</name>
<feature type="region of interest" description="Disordered" evidence="1">
    <location>
        <begin position="1"/>
        <end position="91"/>
    </location>
</feature>
<dbReference type="AlphaFoldDB" id="A0A484BE56"/>
<evidence type="ECO:0000313" key="3">
    <source>
        <dbReference type="Proteomes" id="UP000295192"/>
    </source>
</evidence>
<organism evidence="2 3">
    <name type="scientific">Drosophila navojoa</name>
    <name type="common">Fruit fly</name>
    <dbReference type="NCBI Taxonomy" id="7232"/>
    <lineage>
        <taxon>Eukaryota</taxon>
        <taxon>Metazoa</taxon>
        <taxon>Ecdysozoa</taxon>
        <taxon>Arthropoda</taxon>
        <taxon>Hexapoda</taxon>
        <taxon>Insecta</taxon>
        <taxon>Pterygota</taxon>
        <taxon>Neoptera</taxon>
        <taxon>Endopterygota</taxon>
        <taxon>Diptera</taxon>
        <taxon>Brachycera</taxon>
        <taxon>Muscomorpha</taxon>
        <taxon>Ephydroidea</taxon>
        <taxon>Drosophilidae</taxon>
        <taxon>Drosophila</taxon>
    </lineage>
</organism>
<sequence length="91" mass="10240">MLRRQQRQLKPTLPEAPGEEENAAEPTPPQAVQSFAQHNPIQSVELQKRKRSQSAAAAEPASSSRSSKNFKSLKSDKSNGRKRRIQPERSY</sequence>